<protein>
    <submittedName>
        <fullName evidence="1">Uncharacterized protein</fullName>
    </submittedName>
</protein>
<name>A0A7T1ALM3_ATRLM</name>
<dbReference type="Proteomes" id="UP000594463">
    <property type="component" value="Chromosome"/>
</dbReference>
<dbReference type="RefSeq" id="WP_218113338.1">
    <property type="nucleotide sequence ID" value="NZ_CP065383.1"/>
</dbReference>
<gene>
    <name evidence="1" type="ORF">RT761_01395</name>
</gene>
<sequence>MKLENKVFKTKGEALSNAIAMNLIDFEVIPDRDNTGKIVYRIDFFQNDYSINSYNFEYL</sequence>
<keyword evidence="2" id="KW-1185">Reference proteome</keyword>
<dbReference type="EMBL" id="CP065383">
    <property type="protein sequence ID" value="QPM68181.1"/>
    <property type="molecule type" value="Genomic_DNA"/>
</dbReference>
<dbReference type="KEGG" id="alam:RT761_01395"/>
<organism evidence="1 2">
    <name type="scientific">Atribacter laminatus</name>
    <dbReference type="NCBI Taxonomy" id="2847778"/>
    <lineage>
        <taxon>Bacteria</taxon>
        <taxon>Pseudomonadati</taxon>
        <taxon>Atribacterota</taxon>
        <taxon>Atribacteria</taxon>
        <taxon>Atribacterales</taxon>
        <taxon>Atribacteraceae</taxon>
        <taxon>Atribacter</taxon>
    </lineage>
</organism>
<proteinExistence type="predicted"/>
<accession>A0A7T1ALM3</accession>
<evidence type="ECO:0000313" key="1">
    <source>
        <dbReference type="EMBL" id="QPM68181.1"/>
    </source>
</evidence>
<dbReference type="AlphaFoldDB" id="A0A7T1ALM3"/>
<reference evidence="1 2" key="1">
    <citation type="journal article" date="2021" name="Nat. Commun.">
        <title>Isolation of a member of the candidate phylum Atribacteria reveals a unique cell membrane structure.</title>
        <authorList>
            <person name="Taiki K."/>
            <person name="Nobu M.K."/>
            <person name="Kusada H."/>
            <person name="Meng X.-Y."/>
            <person name="Hosoki N."/>
            <person name="Uematsu K."/>
            <person name="Yoshioka H."/>
            <person name="Kamagata Y."/>
            <person name="Tamaki H."/>
        </authorList>
    </citation>
    <scope>NUCLEOTIDE SEQUENCE [LARGE SCALE GENOMIC DNA]</scope>
    <source>
        <strain evidence="1 2">RT761</strain>
    </source>
</reference>
<evidence type="ECO:0000313" key="2">
    <source>
        <dbReference type="Proteomes" id="UP000594463"/>
    </source>
</evidence>